<feature type="compositionally biased region" description="Basic and acidic residues" evidence="1">
    <location>
        <begin position="28"/>
        <end position="40"/>
    </location>
</feature>
<evidence type="ECO:0000313" key="4">
    <source>
        <dbReference type="WBParaSite" id="BPAG_0000357601-mRNA-1"/>
    </source>
</evidence>
<proteinExistence type="predicted"/>
<sequence>MPAKHMSTTHPQTYTHTHTHTHTPNINKLDDPRATHRDSNNARREGCCAAGECPAAPCIDRLCLRQGHTPYYQCTLLCTFCRSLPVCTSSEGSREFLDGTTLPQKWIVPFPSQQPQQPTTTTILHPNTIIMCLRARPHTHIDYGDDIVACLLAGTRSIHCTHTHTYILCMLFMTVMSQKLDWSRSEIYRFKRRVIYTNQKSRWIAGSYRVPPSHRCLADLKLGLPAVIRVSCPLSIPLRN</sequence>
<evidence type="ECO:0000313" key="2">
    <source>
        <dbReference type="EMBL" id="VDN84734.1"/>
    </source>
</evidence>
<dbReference type="EMBL" id="UZAD01001094">
    <property type="protein sequence ID" value="VDN84734.1"/>
    <property type="molecule type" value="Genomic_DNA"/>
</dbReference>
<feature type="region of interest" description="Disordered" evidence="1">
    <location>
        <begin position="1"/>
        <end position="40"/>
    </location>
</feature>
<gene>
    <name evidence="2" type="ORF">BPAG_LOCUS3548</name>
</gene>
<keyword evidence="3" id="KW-1185">Reference proteome</keyword>
<accession>A0A0N4T5U5</accession>
<dbReference type="WBParaSite" id="BPAG_0000357601-mRNA-1">
    <property type="protein sequence ID" value="BPAG_0000357601-mRNA-1"/>
    <property type="gene ID" value="BPAG_0000357601"/>
</dbReference>
<evidence type="ECO:0000256" key="1">
    <source>
        <dbReference type="SAM" id="MobiDB-lite"/>
    </source>
</evidence>
<evidence type="ECO:0000313" key="3">
    <source>
        <dbReference type="Proteomes" id="UP000278627"/>
    </source>
</evidence>
<dbReference type="Proteomes" id="UP000278627">
    <property type="component" value="Unassembled WGS sequence"/>
</dbReference>
<reference evidence="2 3" key="2">
    <citation type="submission" date="2018-11" db="EMBL/GenBank/DDBJ databases">
        <authorList>
            <consortium name="Pathogen Informatics"/>
        </authorList>
    </citation>
    <scope>NUCLEOTIDE SEQUENCE [LARGE SCALE GENOMIC DNA]</scope>
</reference>
<dbReference type="AlphaFoldDB" id="A0A0N4T5U5"/>
<protein>
    <submittedName>
        <fullName evidence="4">ShKT domain-containing protein</fullName>
    </submittedName>
</protein>
<reference evidence="4" key="1">
    <citation type="submission" date="2017-02" db="UniProtKB">
        <authorList>
            <consortium name="WormBaseParasite"/>
        </authorList>
    </citation>
    <scope>IDENTIFICATION</scope>
</reference>
<organism evidence="4">
    <name type="scientific">Brugia pahangi</name>
    <name type="common">Filarial nematode worm</name>
    <dbReference type="NCBI Taxonomy" id="6280"/>
    <lineage>
        <taxon>Eukaryota</taxon>
        <taxon>Metazoa</taxon>
        <taxon>Ecdysozoa</taxon>
        <taxon>Nematoda</taxon>
        <taxon>Chromadorea</taxon>
        <taxon>Rhabditida</taxon>
        <taxon>Spirurina</taxon>
        <taxon>Spiruromorpha</taxon>
        <taxon>Filarioidea</taxon>
        <taxon>Onchocercidae</taxon>
        <taxon>Brugia</taxon>
    </lineage>
</organism>
<name>A0A0N4T5U5_BRUPA</name>